<feature type="compositionally biased region" description="Low complexity" evidence="1">
    <location>
        <begin position="166"/>
        <end position="183"/>
    </location>
</feature>
<dbReference type="Proteomes" id="UP000054845">
    <property type="component" value="Unassembled WGS sequence"/>
</dbReference>
<feature type="compositionally biased region" description="Basic and acidic residues" evidence="1">
    <location>
        <begin position="109"/>
        <end position="126"/>
    </location>
</feature>
<reference evidence="3 4" key="1">
    <citation type="submission" date="2014-09" db="EMBL/GenBank/DDBJ databases">
        <authorList>
            <person name="Magalhaes I.L.F."/>
            <person name="Oliveira U."/>
            <person name="Santos F.R."/>
            <person name="Vidigal T.H.D.A."/>
            <person name="Brescovit A.D."/>
            <person name="Santos A.J."/>
        </authorList>
    </citation>
    <scope>NUCLEOTIDE SEQUENCE [LARGE SCALE GENOMIC DNA]</scope>
</reference>
<feature type="compositionally biased region" description="Basic residues" evidence="1">
    <location>
        <begin position="98"/>
        <end position="108"/>
    </location>
</feature>
<evidence type="ECO:0000259" key="2">
    <source>
        <dbReference type="SMART" id="SM01233"/>
    </source>
</evidence>
<feature type="compositionally biased region" description="Gly residues" evidence="1">
    <location>
        <begin position="303"/>
        <end position="323"/>
    </location>
</feature>
<dbReference type="GO" id="GO:0005737">
    <property type="term" value="C:cytoplasm"/>
    <property type="evidence" value="ECO:0007669"/>
    <property type="project" value="TreeGrafter"/>
</dbReference>
<feature type="compositionally biased region" description="Basic and acidic residues" evidence="1">
    <location>
        <begin position="78"/>
        <end position="97"/>
    </location>
</feature>
<feature type="region of interest" description="Disordered" evidence="1">
    <location>
        <begin position="1"/>
        <end position="190"/>
    </location>
</feature>
<dbReference type="InterPro" id="IPR039764">
    <property type="entry name" value="HABP4/SERBP1-like"/>
</dbReference>
<accession>A0A0P1B8E0</accession>
<organism evidence="3 4">
    <name type="scientific">Ceraceosorus bombacis</name>
    <dbReference type="NCBI Taxonomy" id="401625"/>
    <lineage>
        <taxon>Eukaryota</taxon>
        <taxon>Fungi</taxon>
        <taxon>Dikarya</taxon>
        <taxon>Basidiomycota</taxon>
        <taxon>Ustilaginomycotina</taxon>
        <taxon>Exobasidiomycetes</taxon>
        <taxon>Ceraceosorales</taxon>
        <taxon>Ceraceosoraceae</taxon>
        <taxon>Ceraceosorus</taxon>
    </lineage>
</organism>
<dbReference type="GO" id="GO:0005634">
    <property type="term" value="C:nucleus"/>
    <property type="evidence" value="ECO:0007669"/>
    <property type="project" value="TreeGrafter"/>
</dbReference>
<dbReference type="SMART" id="SM01233">
    <property type="entry name" value="HABP4_PAI-RBP1"/>
    <property type="match status" value="1"/>
</dbReference>
<feature type="compositionally biased region" description="Gly residues" evidence="1">
    <location>
        <begin position="48"/>
        <end position="62"/>
    </location>
</feature>
<feature type="domain" description="Hyaluronan/mRNA-binding protein" evidence="2">
    <location>
        <begin position="107"/>
        <end position="223"/>
    </location>
</feature>
<feature type="region of interest" description="Disordered" evidence="1">
    <location>
        <begin position="238"/>
        <end position="337"/>
    </location>
</feature>
<dbReference type="InterPro" id="IPR006861">
    <property type="entry name" value="HABP4_PAIRBP1-bd"/>
</dbReference>
<evidence type="ECO:0000256" key="1">
    <source>
        <dbReference type="SAM" id="MobiDB-lite"/>
    </source>
</evidence>
<evidence type="ECO:0000313" key="3">
    <source>
        <dbReference type="EMBL" id="CEH12196.1"/>
    </source>
</evidence>
<proteinExistence type="predicted"/>
<dbReference type="Pfam" id="PF04774">
    <property type="entry name" value="HABP4_PAI-RBP1"/>
    <property type="match status" value="1"/>
</dbReference>
<feature type="compositionally biased region" description="Basic and acidic residues" evidence="1">
    <location>
        <begin position="238"/>
        <end position="260"/>
    </location>
</feature>
<dbReference type="PANTHER" id="PTHR12299:SF17">
    <property type="entry name" value="AT19571P-RELATED"/>
    <property type="match status" value="1"/>
</dbReference>
<dbReference type="GO" id="GO:0003723">
    <property type="term" value="F:RNA binding"/>
    <property type="evidence" value="ECO:0007669"/>
    <property type="project" value="InterPro"/>
</dbReference>
<protein>
    <submittedName>
        <fullName evidence="3">Hyaluronan/mRNA-binding protein</fullName>
    </submittedName>
</protein>
<dbReference type="AlphaFoldDB" id="A0A0P1B8E0"/>
<dbReference type="PANTHER" id="PTHR12299">
    <property type="entry name" value="HYALURONIC ACID-BINDING PROTEIN 4"/>
    <property type="match status" value="1"/>
</dbReference>
<feature type="compositionally biased region" description="Polar residues" evidence="1">
    <location>
        <begin position="327"/>
        <end position="337"/>
    </location>
</feature>
<dbReference type="EMBL" id="CCYA01000118">
    <property type="protein sequence ID" value="CEH12196.1"/>
    <property type="molecule type" value="Genomic_DNA"/>
</dbReference>
<sequence length="337" mass="34547">MSVASKNPFALLGDDDGPAPVPVAPTKEAAPTAPRRAIVGAGQTQQRGGRGGARGGARGGNAGAQRANAGAEDGELQQQRDSRSERGGRGGRGEGRGGRGRGGPRGRGRAFDRHSQTDRVDSEKRVHQGWGGDEGKRELENEENAVADAAAEGQAPVPENAASGWDAPADPAVPGATPAADAPAPIPEEEVDTTKTLDEYLAERAAKKFTIGNASAPRQVEADESAFGTKFVREAVEEEAKKANPNYKPREKSAKTKQFLEIEQTFAPAAGSERGGRGRGRGGRGGDRGSERGGRGRGRGDGSRGAGRGRGAAGYTRGGGAGGAVNLQDQSAFPTLG</sequence>
<dbReference type="Gene3D" id="6.10.140.1040">
    <property type="match status" value="1"/>
</dbReference>
<keyword evidence="4" id="KW-1185">Reference proteome</keyword>
<name>A0A0P1B8E0_9BASI</name>
<dbReference type="STRING" id="401625.A0A0P1B8E0"/>
<dbReference type="OrthoDB" id="5390558at2759"/>
<feature type="compositionally biased region" description="Basic and acidic residues" evidence="1">
    <location>
        <begin position="284"/>
        <end position="302"/>
    </location>
</feature>
<evidence type="ECO:0000313" key="4">
    <source>
        <dbReference type="Proteomes" id="UP000054845"/>
    </source>
</evidence>